<accession>A0A183SHX4</accession>
<protein>
    <submittedName>
        <fullName evidence="1 3">Uncharacterized protein</fullName>
    </submittedName>
</protein>
<reference evidence="1 2" key="2">
    <citation type="submission" date="2018-11" db="EMBL/GenBank/DDBJ databases">
        <authorList>
            <consortium name="Pathogen Informatics"/>
        </authorList>
    </citation>
    <scope>NUCLEOTIDE SEQUENCE [LARGE SCALE GENOMIC DNA]</scope>
    <source>
        <strain evidence="1 2">NST_G2</strain>
    </source>
</reference>
<reference evidence="3" key="1">
    <citation type="submission" date="2016-06" db="UniProtKB">
        <authorList>
            <consortium name="WormBaseParasite"/>
        </authorList>
    </citation>
    <scope>IDENTIFICATION</scope>
</reference>
<evidence type="ECO:0000313" key="2">
    <source>
        <dbReference type="Proteomes" id="UP000275846"/>
    </source>
</evidence>
<gene>
    <name evidence="1" type="ORF">SSLN_LOCUS3822</name>
</gene>
<dbReference type="WBParaSite" id="SSLN_0000394501-mRNA-1">
    <property type="protein sequence ID" value="SSLN_0000394501-mRNA-1"/>
    <property type="gene ID" value="SSLN_0000394501"/>
</dbReference>
<organism evidence="3">
    <name type="scientific">Schistocephalus solidus</name>
    <name type="common">Tapeworm</name>
    <dbReference type="NCBI Taxonomy" id="70667"/>
    <lineage>
        <taxon>Eukaryota</taxon>
        <taxon>Metazoa</taxon>
        <taxon>Spiralia</taxon>
        <taxon>Lophotrochozoa</taxon>
        <taxon>Platyhelminthes</taxon>
        <taxon>Cestoda</taxon>
        <taxon>Eucestoda</taxon>
        <taxon>Diphyllobothriidea</taxon>
        <taxon>Diphyllobothriidae</taxon>
        <taxon>Schistocephalus</taxon>
    </lineage>
</organism>
<dbReference type="AlphaFoldDB" id="A0A183SHX4"/>
<proteinExistence type="predicted"/>
<evidence type="ECO:0000313" key="3">
    <source>
        <dbReference type="WBParaSite" id="SSLN_0000394501-mRNA-1"/>
    </source>
</evidence>
<dbReference type="Proteomes" id="UP000275846">
    <property type="component" value="Unassembled WGS sequence"/>
</dbReference>
<evidence type="ECO:0000313" key="1">
    <source>
        <dbReference type="EMBL" id="VDL90207.1"/>
    </source>
</evidence>
<sequence length="255" mass="28883">MYKLSAGVCATSFAYNAAVAFSLTSHVLILRDEDRETEQQLLTATLKDLKFASAVILPVEISLVPPDASADSFFDFLLWNLLNAFSDTYDIVPIPLDLSANVRERLHLRRRLLWTFWIIRSYDSSLRSEDFFEFACTTHLRGHLYKVNSEFFSANERYQLKTRYEVEGGSDDHVVASSSRVEETVESLAKERSAVEGRAKEFGVVKSYAKEEWAEEGPTAIEPFVCQVAALSLSHGEDIDWRVFYGGRSLMKPKG</sequence>
<keyword evidence="2" id="KW-1185">Reference proteome</keyword>
<dbReference type="EMBL" id="UYSU01032662">
    <property type="protein sequence ID" value="VDL90207.1"/>
    <property type="molecule type" value="Genomic_DNA"/>
</dbReference>
<name>A0A183SHX4_SCHSO</name>